<keyword evidence="1" id="KW-0812">Transmembrane</keyword>
<accession>A0A6P2PW18</accession>
<evidence type="ECO:0000313" key="3">
    <source>
        <dbReference type="Proteomes" id="UP000494125"/>
    </source>
</evidence>
<sequence length="110" mass="11849">MSLDRTVCRRIATIWALGAISIVLAIAIGWFAVYGTVQVFLTTSTDNEIGIMVRNTPAYLLLAAVLLVCLISTIVDLVKCAGETARVARASACECKRRRWGESACGSIDI</sequence>
<dbReference type="EMBL" id="CABVPN010000031">
    <property type="protein sequence ID" value="VWC11621.1"/>
    <property type="molecule type" value="Genomic_DNA"/>
</dbReference>
<evidence type="ECO:0000313" key="2">
    <source>
        <dbReference type="EMBL" id="VWC11621.1"/>
    </source>
</evidence>
<name>A0A6P2PW18_9BURK</name>
<organism evidence="2 3">
    <name type="scientific">Burkholderia diffusa</name>
    <dbReference type="NCBI Taxonomy" id="488732"/>
    <lineage>
        <taxon>Bacteria</taxon>
        <taxon>Pseudomonadati</taxon>
        <taxon>Pseudomonadota</taxon>
        <taxon>Betaproteobacteria</taxon>
        <taxon>Burkholderiales</taxon>
        <taxon>Burkholderiaceae</taxon>
        <taxon>Burkholderia</taxon>
        <taxon>Burkholderia cepacia complex</taxon>
    </lineage>
</organism>
<gene>
    <name evidence="2" type="ORF">BDI24065_05380</name>
</gene>
<keyword evidence="1" id="KW-1133">Transmembrane helix</keyword>
<dbReference type="Proteomes" id="UP000494125">
    <property type="component" value="Unassembled WGS sequence"/>
</dbReference>
<keyword evidence="3" id="KW-1185">Reference proteome</keyword>
<protein>
    <submittedName>
        <fullName evidence="2">Uncharacterized protein</fullName>
    </submittedName>
</protein>
<feature type="transmembrane region" description="Helical" evidence="1">
    <location>
        <begin position="57"/>
        <end position="78"/>
    </location>
</feature>
<proteinExistence type="predicted"/>
<feature type="transmembrane region" description="Helical" evidence="1">
    <location>
        <begin position="12"/>
        <end position="37"/>
    </location>
</feature>
<evidence type="ECO:0000256" key="1">
    <source>
        <dbReference type="SAM" id="Phobius"/>
    </source>
</evidence>
<keyword evidence="1" id="KW-0472">Membrane</keyword>
<reference evidence="2 3" key="1">
    <citation type="submission" date="2019-09" db="EMBL/GenBank/DDBJ databases">
        <authorList>
            <person name="Depoorter E."/>
        </authorList>
    </citation>
    <scope>NUCLEOTIDE SEQUENCE [LARGE SCALE GENOMIC DNA]</scope>
    <source>
        <strain evidence="2">LMG 24065</strain>
    </source>
</reference>
<dbReference type="AlphaFoldDB" id="A0A6P2PW18"/>